<evidence type="ECO:0000313" key="2">
    <source>
        <dbReference type="EMBL" id="OQP38905.1"/>
    </source>
</evidence>
<dbReference type="Proteomes" id="UP000192610">
    <property type="component" value="Unassembled WGS sequence"/>
</dbReference>
<evidence type="ECO:0000313" key="3">
    <source>
        <dbReference type="Proteomes" id="UP000192610"/>
    </source>
</evidence>
<sequence>MTKALKHLLAVMLIHFLLIHFGIYYITPPFLVKNEIQTFLDKEYNKKFKVVKVKTEYSPDLFHQPTGYSLVLKDSDGLEFDNVYVQNNKEVSALRKN</sequence>
<feature type="transmembrane region" description="Helical" evidence="1">
    <location>
        <begin position="7"/>
        <end position="26"/>
    </location>
</feature>
<reference evidence="3" key="1">
    <citation type="submission" date="2016-04" db="EMBL/GenBank/DDBJ databases">
        <authorList>
            <person name="Chen L."/>
            <person name="Zhuang W."/>
            <person name="Wang G."/>
        </authorList>
    </citation>
    <scope>NUCLEOTIDE SEQUENCE [LARGE SCALE GENOMIC DNA]</scope>
    <source>
        <strain evidence="3">17621</strain>
    </source>
</reference>
<gene>
    <name evidence="2" type="ORF">A4H97_19575</name>
</gene>
<dbReference type="STRING" id="354355.SAMN05660816_02487"/>
<comment type="caution">
    <text evidence="2">The sequence shown here is derived from an EMBL/GenBank/DDBJ whole genome shotgun (WGS) entry which is preliminary data.</text>
</comment>
<keyword evidence="1" id="KW-0812">Transmembrane</keyword>
<accession>A0A1V9DZ11</accession>
<keyword evidence="1" id="KW-1133">Transmembrane helix</keyword>
<keyword evidence="3" id="KW-1185">Reference proteome</keyword>
<dbReference type="AlphaFoldDB" id="A0A1V9DZ11"/>
<organism evidence="2 3">
    <name type="scientific">Niastella yeongjuensis</name>
    <dbReference type="NCBI Taxonomy" id="354355"/>
    <lineage>
        <taxon>Bacteria</taxon>
        <taxon>Pseudomonadati</taxon>
        <taxon>Bacteroidota</taxon>
        <taxon>Chitinophagia</taxon>
        <taxon>Chitinophagales</taxon>
        <taxon>Chitinophagaceae</taxon>
        <taxon>Niastella</taxon>
    </lineage>
</organism>
<name>A0A1V9DZ11_9BACT</name>
<evidence type="ECO:0000256" key="1">
    <source>
        <dbReference type="SAM" id="Phobius"/>
    </source>
</evidence>
<keyword evidence="1" id="KW-0472">Membrane</keyword>
<dbReference type="EMBL" id="LVXG01000082">
    <property type="protein sequence ID" value="OQP38905.1"/>
    <property type="molecule type" value="Genomic_DNA"/>
</dbReference>
<dbReference type="RefSeq" id="WP_081204919.1">
    <property type="nucleotide sequence ID" value="NZ_FOCZ01000004.1"/>
</dbReference>
<protein>
    <submittedName>
        <fullName evidence="2">Uncharacterized protein</fullName>
    </submittedName>
</protein>
<proteinExistence type="predicted"/>